<organism evidence="3 4">
    <name type="scientific">Natronobacterium texcoconense</name>
    <dbReference type="NCBI Taxonomy" id="1095778"/>
    <lineage>
        <taxon>Archaea</taxon>
        <taxon>Methanobacteriati</taxon>
        <taxon>Methanobacteriota</taxon>
        <taxon>Stenosarchaea group</taxon>
        <taxon>Halobacteria</taxon>
        <taxon>Halobacteriales</taxon>
        <taxon>Natrialbaceae</taxon>
        <taxon>Natronobacterium</taxon>
    </lineage>
</organism>
<dbReference type="InterPro" id="IPR005369">
    <property type="entry name" value="UPF0179"/>
</dbReference>
<dbReference type="Proteomes" id="UP000198848">
    <property type="component" value="Unassembled WGS sequence"/>
</dbReference>
<dbReference type="PIRSF" id="PIRSF006595">
    <property type="entry name" value="UCP006595"/>
    <property type="match status" value="1"/>
</dbReference>
<dbReference type="PANTHER" id="PTHR40699">
    <property type="entry name" value="UPF0179 PROTEIN MJ1627"/>
    <property type="match status" value="1"/>
</dbReference>
<keyword evidence="4" id="KW-1185">Reference proteome</keyword>
<dbReference type="STRING" id="1095778.SAMN04489842_1911"/>
<dbReference type="HAMAP" id="MF_00498">
    <property type="entry name" value="UPF0179"/>
    <property type="match status" value="1"/>
</dbReference>
<accession>A0A1H1FCD6</accession>
<evidence type="ECO:0000256" key="2">
    <source>
        <dbReference type="HAMAP-Rule" id="MF_00498"/>
    </source>
</evidence>
<proteinExistence type="inferred from homology"/>
<comment type="similarity">
    <text evidence="1 2">Belongs to the UPF0179 family.</text>
</comment>
<evidence type="ECO:0000313" key="4">
    <source>
        <dbReference type="Proteomes" id="UP000198848"/>
    </source>
</evidence>
<sequence>MSTVTLIGTRLAESGTEFVYEGEADGCAGCPYRSQCLNLSSGTKYRVTAVRENAQTLECAMHDGGVRAVEVEPVTVTANIASKGAFAGSKTSLSGPCPYVECPSHEYCEPDGLEFDEEYRIREIVGDPPHEVCHLDRSLELVELEGDE</sequence>
<dbReference type="OrthoDB" id="24613at2157"/>
<name>A0A1H1FCD6_NATTX</name>
<dbReference type="RefSeq" id="WP_090380807.1">
    <property type="nucleotide sequence ID" value="NZ_FNLC01000002.1"/>
</dbReference>
<dbReference type="AlphaFoldDB" id="A0A1H1FCD6"/>
<dbReference type="EMBL" id="FNLC01000002">
    <property type="protein sequence ID" value="SDQ98631.1"/>
    <property type="molecule type" value="Genomic_DNA"/>
</dbReference>
<dbReference type="Pfam" id="PF03684">
    <property type="entry name" value="UPF0179"/>
    <property type="match status" value="1"/>
</dbReference>
<dbReference type="PANTHER" id="PTHR40699:SF1">
    <property type="entry name" value="UPF0179 PROTEIN MJ1627"/>
    <property type="match status" value="1"/>
</dbReference>
<reference evidence="4" key="1">
    <citation type="submission" date="2016-10" db="EMBL/GenBank/DDBJ databases">
        <authorList>
            <person name="Varghese N."/>
            <person name="Submissions S."/>
        </authorList>
    </citation>
    <scope>NUCLEOTIDE SEQUENCE [LARGE SCALE GENOMIC DNA]</scope>
    <source>
        <strain evidence="4">DSM 24767</strain>
    </source>
</reference>
<protein>
    <recommendedName>
        <fullName evidence="2">UPF0179 protein SAMN04489842_1911</fullName>
    </recommendedName>
</protein>
<gene>
    <name evidence="3" type="ORF">SAMN04489842_1911</name>
</gene>
<evidence type="ECO:0000313" key="3">
    <source>
        <dbReference type="EMBL" id="SDQ98631.1"/>
    </source>
</evidence>
<evidence type="ECO:0000256" key="1">
    <source>
        <dbReference type="ARBA" id="ARBA00010824"/>
    </source>
</evidence>